<dbReference type="GO" id="GO:0005829">
    <property type="term" value="C:cytosol"/>
    <property type="evidence" value="ECO:0007669"/>
    <property type="project" value="TreeGrafter"/>
</dbReference>
<keyword evidence="7" id="KW-1185">Reference proteome</keyword>
<evidence type="ECO:0000313" key="7">
    <source>
        <dbReference type="Proteomes" id="UP001182556"/>
    </source>
</evidence>
<protein>
    <submittedName>
        <fullName evidence="6">Threonine aldolase</fullName>
    </submittedName>
</protein>
<dbReference type="InterPro" id="IPR015424">
    <property type="entry name" value="PyrdxlP-dep_Trfase"/>
</dbReference>
<sequence length="447" mass="48876">MTPRLPLTRQATRPLSHRYTTTTNTLAQSRRTMTGLLVKPEVTAEISGQANVDKFQAISRDFRSDTMTMPSDGMMLAAIKASRGDSVYEEDPDTAALEARIAKMTGKEDCLFAVSGTLTNQLAIRTHLKQPPHSVIVDWRAHVHKMEAGAIAMFSQGTTHQLVPSNGLHLTANDIKPHLVLGDNIHTAPTKLICLENTLSGIVFPQDEVVKIGELCRENDIALHLDGARIWNVGAKVVEERGLDPNSEANRTAVFTELLQPFDTASLCLSKGIGAPIGSALVGPKDFIKRAKWFRKAFGGGIRQAGFMTVSADYALTHHFPRLASTHALARRLADGLQGLGCEILAPVDTNMVFFNADRLGVPFEAIKARMEALPNPISIMFERLVIHHQITPAAVEDFIAVIRELRDEVRAGRGDEVAAEAEKLDGEQLEVEKSEGKLRKQAALGY</sequence>
<dbReference type="GO" id="GO:0006545">
    <property type="term" value="P:glycine biosynthetic process"/>
    <property type="evidence" value="ECO:0007669"/>
    <property type="project" value="TreeGrafter"/>
</dbReference>
<dbReference type="SUPFAM" id="SSF53383">
    <property type="entry name" value="PLP-dependent transferases"/>
    <property type="match status" value="1"/>
</dbReference>
<gene>
    <name evidence="6" type="ORF">DB88DRAFT_516837</name>
</gene>
<dbReference type="FunFam" id="3.40.640.10:FF:000030">
    <property type="entry name" value="Low-specificity L-threonine aldolase"/>
    <property type="match status" value="1"/>
</dbReference>
<dbReference type="Pfam" id="PF01212">
    <property type="entry name" value="Beta_elim_lyase"/>
    <property type="match status" value="1"/>
</dbReference>
<dbReference type="PANTHER" id="PTHR48097">
    <property type="entry name" value="L-THREONINE ALDOLASE-RELATED"/>
    <property type="match status" value="1"/>
</dbReference>
<dbReference type="Gene3D" id="3.90.1150.10">
    <property type="entry name" value="Aspartate Aminotransferase, domain 1"/>
    <property type="match status" value="1"/>
</dbReference>
<dbReference type="EMBL" id="JAODAN010000001">
    <property type="protein sequence ID" value="KAK1928027.1"/>
    <property type="molecule type" value="Genomic_DNA"/>
</dbReference>
<name>A0AAD9LA14_PAPLA</name>
<dbReference type="InterPro" id="IPR023603">
    <property type="entry name" value="Low_specificity_L-TA-like"/>
</dbReference>
<evidence type="ECO:0000256" key="2">
    <source>
        <dbReference type="ARBA" id="ARBA00006966"/>
    </source>
</evidence>
<dbReference type="PANTHER" id="PTHR48097:SF9">
    <property type="entry name" value="L-THREONINE ALDOLASE"/>
    <property type="match status" value="1"/>
</dbReference>
<dbReference type="InterPro" id="IPR015421">
    <property type="entry name" value="PyrdxlP-dep_Trfase_major"/>
</dbReference>
<comment type="similarity">
    <text evidence="2">Belongs to the threonine aldolase family.</text>
</comment>
<proteinExistence type="inferred from homology"/>
<comment type="cofactor">
    <cofactor evidence="1">
        <name>pyridoxal 5'-phosphate</name>
        <dbReference type="ChEBI" id="CHEBI:597326"/>
    </cofactor>
</comment>
<reference evidence="6" key="1">
    <citation type="submission" date="2023-02" db="EMBL/GenBank/DDBJ databases">
        <title>Identification and recombinant expression of a fungal hydrolase from Papiliotrema laurentii that hydrolyzes apple cutin and clears colloidal polyester polyurethane.</title>
        <authorList>
            <consortium name="DOE Joint Genome Institute"/>
            <person name="Roman V.A."/>
            <person name="Bojanowski C."/>
            <person name="Crable B.R."/>
            <person name="Wagner D.N."/>
            <person name="Hung C.S."/>
            <person name="Nadeau L.J."/>
            <person name="Schratz L."/>
            <person name="Haridas S."/>
            <person name="Pangilinan J."/>
            <person name="Lipzen A."/>
            <person name="Na H."/>
            <person name="Yan M."/>
            <person name="Ng V."/>
            <person name="Grigoriev I.V."/>
            <person name="Spatafora J.W."/>
            <person name="Barlow D."/>
            <person name="Biffinger J."/>
            <person name="Kelley-Loughnane N."/>
            <person name="Varaljay V.A."/>
            <person name="Crookes-Goodson W.J."/>
        </authorList>
    </citation>
    <scope>NUCLEOTIDE SEQUENCE</scope>
    <source>
        <strain evidence="6">5307AH</strain>
    </source>
</reference>
<dbReference type="GO" id="GO:0008732">
    <property type="term" value="F:L-allo-threonine aldolase activity"/>
    <property type="evidence" value="ECO:0007669"/>
    <property type="project" value="TreeGrafter"/>
</dbReference>
<dbReference type="InterPro" id="IPR001597">
    <property type="entry name" value="ArAA_b-elim_lyase/Thr_aldolase"/>
</dbReference>
<keyword evidence="4" id="KW-0456">Lyase</keyword>
<feature type="domain" description="Aromatic amino acid beta-eliminating lyase/threonine aldolase" evidence="5">
    <location>
        <begin position="61"/>
        <end position="357"/>
    </location>
</feature>
<comment type="caution">
    <text evidence="6">The sequence shown here is derived from an EMBL/GenBank/DDBJ whole genome shotgun (WGS) entry which is preliminary data.</text>
</comment>
<dbReference type="NCBIfam" id="NF041359">
    <property type="entry name" value="GntG_guanitoxin"/>
    <property type="match status" value="1"/>
</dbReference>
<accession>A0AAD9LA14</accession>
<dbReference type="Gene3D" id="3.40.640.10">
    <property type="entry name" value="Type I PLP-dependent aspartate aminotransferase-like (Major domain)"/>
    <property type="match status" value="1"/>
</dbReference>
<dbReference type="AlphaFoldDB" id="A0AAD9LA14"/>
<evidence type="ECO:0000313" key="6">
    <source>
        <dbReference type="EMBL" id="KAK1928027.1"/>
    </source>
</evidence>
<dbReference type="GO" id="GO:0006567">
    <property type="term" value="P:L-threonine catabolic process"/>
    <property type="evidence" value="ECO:0007669"/>
    <property type="project" value="TreeGrafter"/>
</dbReference>
<evidence type="ECO:0000256" key="1">
    <source>
        <dbReference type="ARBA" id="ARBA00001933"/>
    </source>
</evidence>
<keyword evidence="3" id="KW-0663">Pyridoxal phosphate</keyword>
<dbReference type="Proteomes" id="UP001182556">
    <property type="component" value="Unassembled WGS sequence"/>
</dbReference>
<organism evidence="6 7">
    <name type="scientific">Papiliotrema laurentii</name>
    <name type="common">Cryptococcus laurentii</name>
    <dbReference type="NCBI Taxonomy" id="5418"/>
    <lineage>
        <taxon>Eukaryota</taxon>
        <taxon>Fungi</taxon>
        <taxon>Dikarya</taxon>
        <taxon>Basidiomycota</taxon>
        <taxon>Agaricomycotina</taxon>
        <taxon>Tremellomycetes</taxon>
        <taxon>Tremellales</taxon>
        <taxon>Rhynchogastremaceae</taxon>
        <taxon>Papiliotrema</taxon>
    </lineage>
</organism>
<evidence type="ECO:0000256" key="3">
    <source>
        <dbReference type="ARBA" id="ARBA00022898"/>
    </source>
</evidence>
<dbReference type="InterPro" id="IPR015422">
    <property type="entry name" value="PyrdxlP-dep_Trfase_small"/>
</dbReference>
<evidence type="ECO:0000259" key="5">
    <source>
        <dbReference type="Pfam" id="PF01212"/>
    </source>
</evidence>
<evidence type="ECO:0000256" key="4">
    <source>
        <dbReference type="ARBA" id="ARBA00023239"/>
    </source>
</evidence>